<dbReference type="EMBL" id="CAJHJT010000001">
    <property type="protein sequence ID" value="CAD6996011.1"/>
    <property type="molecule type" value="Genomic_DNA"/>
</dbReference>
<feature type="non-terminal residue" evidence="1">
    <location>
        <position position="54"/>
    </location>
</feature>
<sequence length="54" mass="5932">HSSAESVSADSTPAIRGMSTKIQLLQFGWTANRKHSVYPPRILNLHSKVGKAQE</sequence>
<gene>
    <name evidence="1" type="ORF">CCAP1982_LOCUS4717</name>
</gene>
<reference evidence="1" key="1">
    <citation type="submission" date="2020-11" db="EMBL/GenBank/DDBJ databases">
        <authorList>
            <person name="Whitehead M."/>
        </authorList>
    </citation>
    <scope>NUCLEOTIDE SEQUENCE</scope>
    <source>
        <strain evidence="1">EGII</strain>
    </source>
</reference>
<protein>
    <submittedName>
        <fullName evidence="1">(Mediterranean fruit fly) hypothetical protein</fullName>
    </submittedName>
</protein>
<keyword evidence="2" id="KW-1185">Reference proteome</keyword>
<organism evidence="1 2">
    <name type="scientific">Ceratitis capitata</name>
    <name type="common">Mediterranean fruit fly</name>
    <name type="synonym">Tephritis capitata</name>
    <dbReference type="NCBI Taxonomy" id="7213"/>
    <lineage>
        <taxon>Eukaryota</taxon>
        <taxon>Metazoa</taxon>
        <taxon>Ecdysozoa</taxon>
        <taxon>Arthropoda</taxon>
        <taxon>Hexapoda</taxon>
        <taxon>Insecta</taxon>
        <taxon>Pterygota</taxon>
        <taxon>Neoptera</taxon>
        <taxon>Endopterygota</taxon>
        <taxon>Diptera</taxon>
        <taxon>Brachycera</taxon>
        <taxon>Muscomorpha</taxon>
        <taxon>Tephritoidea</taxon>
        <taxon>Tephritidae</taxon>
        <taxon>Ceratitis</taxon>
        <taxon>Ceratitis</taxon>
    </lineage>
</organism>
<proteinExistence type="predicted"/>
<feature type="non-terminal residue" evidence="1">
    <location>
        <position position="1"/>
    </location>
</feature>
<name>A0A811UB06_CERCA</name>
<dbReference type="AlphaFoldDB" id="A0A811UB06"/>
<dbReference type="Proteomes" id="UP000606786">
    <property type="component" value="Unassembled WGS sequence"/>
</dbReference>
<evidence type="ECO:0000313" key="2">
    <source>
        <dbReference type="Proteomes" id="UP000606786"/>
    </source>
</evidence>
<evidence type="ECO:0000313" key="1">
    <source>
        <dbReference type="EMBL" id="CAD6996011.1"/>
    </source>
</evidence>
<comment type="caution">
    <text evidence="1">The sequence shown here is derived from an EMBL/GenBank/DDBJ whole genome shotgun (WGS) entry which is preliminary data.</text>
</comment>
<accession>A0A811UB06</accession>